<feature type="domain" description="Dehydrogenase E1 component" evidence="2">
    <location>
        <begin position="2"/>
        <end position="88"/>
    </location>
</feature>
<dbReference type="InterPro" id="IPR001017">
    <property type="entry name" value="DH_E1"/>
</dbReference>
<dbReference type="EMBL" id="BT135597">
    <property type="protein sequence ID" value="AFK35392.1"/>
    <property type="molecule type" value="mRNA"/>
</dbReference>
<name>I3S550_LOTJA</name>
<keyword evidence="1" id="KW-0560">Oxidoreductase</keyword>
<proteinExistence type="evidence at transcript level"/>
<dbReference type="PANTHER" id="PTHR43380:SF11">
    <property type="entry name" value="2-OXOISOVALERATE DEHYDROGENASE SUBUNIT ALPHA 2, MITOCHONDRIAL"/>
    <property type="match status" value="1"/>
</dbReference>
<dbReference type="Gene3D" id="3.40.50.970">
    <property type="match status" value="1"/>
</dbReference>
<dbReference type="Pfam" id="PF00676">
    <property type="entry name" value="E1_dh"/>
    <property type="match status" value="1"/>
</dbReference>
<sequence length="129" mass="15265">MAISEERPVLIEVFTYRVGHHSTSDDSTKYRPASEIEWWRQARDPVAKFRKWIERNGWWNAVAESELRNSLRQQLLHTIQVAESVEKPPLGDIFSDVYDVPPSNFREQEQWVKETVKNHPKEYPANIFV</sequence>
<organism evidence="3">
    <name type="scientific">Lotus japonicus</name>
    <name type="common">Lotus corniculatus var. japonicus</name>
    <dbReference type="NCBI Taxonomy" id="34305"/>
    <lineage>
        <taxon>Eukaryota</taxon>
        <taxon>Viridiplantae</taxon>
        <taxon>Streptophyta</taxon>
        <taxon>Embryophyta</taxon>
        <taxon>Tracheophyta</taxon>
        <taxon>Spermatophyta</taxon>
        <taxon>Magnoliopsida</taxon>
        <taxon>eudicotyledons</taxon>
        <taxon>Gunneridae</taxon>
        <taxon>Pentapetalae</taxon>
        <taxon>rosids</taxon>
        <taxon>fabids</taxon>
        <taxon>Fabales</taxon>
        <taxon>Fabaceae</taxon>
        <taxon>Papilionoideae</taxon>
        <taxon>50 kb inversion clade</taxon>
        <taxon>NPAAA clade</taxon>
        <taxon>Hologalegina</taxon>
        <taxon>robinioid clade</taxon>
        <taxon>Loteae</taxon>
        <taxon>Lotus</taxon>
    </lineage>
</organism>
<reference evidence="3" key="1">
    <citation type="submission" date="2012-05" db="EMBL/GenBank/DDBJ databases">
        <authorList>
            <person name="Krishnakumar V."/>
            <person name="Cheung F."/>
            <person name="Xiao Y."/>
            <person name="Chan A."/>
            <person name="Moskal W.A."/>
            <person name="Town C.D."/>
        </authorList>
    </citation>
    <scope>NUCLEOTIDE SEQUENCE</scope>
</reference>
<dbReference type="GO" id="GO:0016624">
    <property type="term" value="F:oxidoreductase activity, acting on the aldehyde or oxo group of donors, disulfide as acceptor"/>
    <property type="evidence" value="ECO:0007669"/>
    <property type="project" value="InterPro"/>
</dbReference>
<dbReference type="InterPro" id="IPR050771">
    <property type="entry name" value="Alpha-ketoacid_DH_E1_comp"/>
</dbReference>
<dbReference type="SUPFAM" id="SSF52518">
    <property type="entry name" value="Thiamin diphosphate-binding fold (THDP-binding)"/>
    <property type="match status" value="1"/>
</dbReference>
<evidence type="ECO:0000259" key="2">
    <source>
        <dbReference type="Pfam" id="PF00676"/>
    </source>
</evidence>
<dbReference type="GO" id="GO:0009083">
    <property type="term" value="P:branched-chain amino acid catabolic process"/>
    <property type="evidence" value="ECO:0007669"/>
    <property type="project" value="TreeGrafter"/>
</dbReference>
<protein>
    <recommendedName>
        <fullName evidence="2">Dehydrogenase E1 component domain-containing protein</fullName>
    </recommendedName>
</protein>
<evidence type="ECO:0000313" key="3">
    <source>
        <dbReference type="EMBL" id="AFK35392.1"/>
    </source>
</evidence>
<dbReference type="InterPro" id="IPR029061">
    <property type="entry name" value="THDP-binding"/>
</dbReference>
<accession>I3S550</accession>
<dbReference type="PANTHER" id="PTHR43380">
    <property type="entry name" value="2-OXOISOVALERATE DEHYDROGENASE SUBUNIT ALPHA, MITOCHONDRIAL"/>
    <property type="match status" value="1"/>
</dbReference>
<evidence type="ECO:0000256" key="1">
    <source>
        <dbReference type="ARBA" id="ARBA00023002"/>
    </source>
</evidence>
<dbReference type="AlphaFoldDB" id="I3S550"/>